<comment type="caution">
    <text evidence="6">The sequence shown here is derived from an EMBL/GenBank/DDBJ whole genome shotgun (WGS) entry which is preliminary data.</text>
</comment>
<keyword evidence="3" id="KW-0067">ATP-binding</keyword>
<evidence type="ECO:0000313" key="6">
    <source>
        <dbReference type="EMBL" id="MBK1661519.1"/>
    </source>
</evidence>
<dbReference type="PANTHER" id="PTHR30050">
    <property type="entry name" value="CHROMOSOMAL REPLICATION INITIATOR PROTEIN DNAA"/>
    <property type="match status" value="1"/>
</dbReference>
<dbReference type="SUPFAM" id="SSF52540">
    <property type="entry name" value="P-loop containing nucleoside triphosphate hydrolases"/>
    <property type="match status" value="1"/>
</dbReference>
<dbReference type="InterPro" id="IPR002611">
    <property type="entry name" value="IstB_ATP-bd"/>
</dbReference>
<dbReference type="Proteomes" id="UP000697995">
    <property type="component" value="Unassembled WGS sequence"/>
</dbReference>
<evidence type="ECO:0000256" key="1">
    <source>
        <dbReference type="ARBA" id="ARBA00008059"/>
    </source>
</evidence>
<dbReference type="InterPro" id="IPR027417">
    <property type="entry name" value="P-loop_NTPase"/>
</dbReference>
<name>A0ABS1D6L0_9PROT</name>
<evidence type="ECO:0000259" key="5">
    <source>
        <dbReference type="SMART" id="SM00382"/>
    </source>
</evidence>
<feature type="domain" description="AAA+ ATPase" evidence="5">
    <location>
        <begin position="106"/>
        <end position="241"/>
    </location>
</feature>
<keyword evidence="7" id="KW-1185">Reference proteome</keyword>
<feature type="region of interest" description="Disordered" evidence="4">
    <location>
        <begin position="265"/>
        <end position="290"/>
    </location>
</feature>
<dbReference type="InterPro" id="IPR028350">
    <property type="entry name" value="DNAC/IstB-like"/>
</dbReference>
<accession>A0ABS1D6L0</accession>
<dbReference type="EMBL" id="NRSG01000317">
    <property type="protein sequence ID" value="MBK1661519.1"/>
    <property type="molecule type" value="Genomic_DNA"/>
</dbReference>
<evidence type="ECO:0000256" key="4">
    <source>
        <dbReference type="SAM" id="MobiDB-lite"/>
    </source>
</evidence>
<protein>
    <submittedName>
        <fullName evidence="6">AAA family ATPase</fullName>
    </submittedName>
</protein>
<proteinExistence type="inferred from homology"/>
<dbReference type="Pfam" id="PF01695">
    <property type="entry name" value="IstB_IS21"/>
    <property type="match status" value="1"/>
</dbReference>
<reference evidence="6 7" key="1">
    <citation type="journal article" date="2020" name="Microorganisms">
        <title>Osmotic Adaptation and Compatible Solute Biosynthesis of Phototrophic Bacteria as Revealed from Genome Analyses.</title>
        <authorList>
            <person name="Imhoff J.F."/>
            <person name="Rahn T."/>
            <person name="Kunzel S."/>
            <person name="Keller A."/>
            <person name="Neulinger S.C."/>
        </authorList>
    </citation>
    <scope>NUCLEOTIDE SEQUENCE [LARGE SCALE GENOMIC DNA]</scope>
    <source>
        <strain evidence="6 7">DSM 15382</strain>
    </source>
</reference>
<keyword evidence="2" id="KW-0547">Nucleotide-binding</keyword>
<gene>
    <name evidence="6" type="ORF">CKO45_25245</name>
</gene>
<organism evidence="6 7">
    <name type="scientific">Paracraurococcus ruber</name>
    <dbReference type="NCBI Taxonomy" id="77675"/>
    <lineage>
        <taxon>Bacteria</taxon>
        <taxon>Pseudomonadati</taxon>
        <taxon>Pseudomonadota</taxon>
        <taxon>Alphaproteobacteria</taxon>
        <taxon>Acetobacterales</taxon>
        <taxon>Roseomonadaceae</taxon>
        <taxon>Paracraurococcus</taxon>
    </lineage>
</organism>
<dbReference type="NCBIfam" id="NF038214">
    <property type="entry name" value="IS21_help_AAA"/>
    <property type="match status" value="1"/>
</dbReference>
<dbReference type="Gene3D" id="3.40.50.300">
    <property type="entry name" value="P-loop containing nucleotide triphosphate hydrolases"/>
    <property type="match status" value="1"/>
</dbReference>
<dbReference type="PIRSF" id="PIRSF003073">
    <property type="entry name" value="DNAC_TnpB_IstB"/>
    <property type="match status" value="1"/>
</dbReference>
<dbReference type="CDD" id="cd00009">
    <property type="entry name" value="AAA"/>
    <property type="match status" value="1"/>
</dbReference>
<comment type="similarity">
    <text evidence="1">Belongs to the IS21/IS1162 putative ATP-binding protein family.</text>
</comment>
<evidence type="ECO:0000256" key="2">
    <source>
        <dbReference type="ARBA" id="ARBA00022741"/>
    </source>
</evidence>
<dbReference type="InterPro" id="IPR003593">
    <property type="entry name" value="AAA+_ATPase"/>
</dbReference>
<dbReference type="RefSeq" id="WP_133223494.1">
    <property type="nucleotide sequence ID" value="NZ_NRSG01000317.1"/>
</dbReference>
<dbReference type="PANTHER" id="PTHR30050:SF4">
    <property type="entry name" value="ATP-BINDING PROTEIN RV3427C IN INSERTION SEQUENCE-RELATED"/>
    <property type="match status" value="1"/>
</dbReference>
<sequence>MAGTDPTLSIVDRIKRSLVGLRMPRALECLDAVLRQVERGEIGTLEAIDTLLVDELTLRENRRIKTALVMARLSTMKTLSGFDFAFQPSLDRNRILALAGLDFITRHEVVHFTGPPGTGKSHLSIALGIEAVKAGRSVHFISLADLVGTLARAEREGSLREKIRFYSRFALLIVDEIGYLPVVPGGGNLFFQLVNARYEKGAMILTSNRGFAEWGQIFGDPVVATALLDRLLHHAVVVQIEGASYRLRQHAELIPEHVRSKALIQPPPALPPRRRGRPPKIQEVADQRAG</sequence>
<evidence type="ECO:0000256" key="3">
    <source>
        <dbReference type="ARBA" id="ARBA00022840"/>
    </source>
</evidence>
<evidence type="ECO:0000313" key="7">
    <source>
        <dbReference type="Proteomes" id="UP000697995"/>
    </source>
</evidence>
<dbReference type="SMART" id="SM00382">
    <property type="entry name" value="AAA"/>
    <property type="match status" value="1"/>
</dbReference>
<dbReference type="InterPro" id="IPR047661">
    <property type="entry name" value="IstB"/>
</dbReference>